<keyword evidence="3" id="KW-1185">Reference proteome</keyword>
<evidence type="ECO:0000313" key="2">
    <source>
        <dbReference type="EMBL" id="KAG1370251.1"/>
    </source>
</evidence>
<sequence>MRGVIGDGREGFSGVRIEERRGERKEWWDGGREEREGSDGGEMKEVRRGRASMVVGQRIARALVVSVVVGWRRGRVLMVSRWKKVGEGGLRRWRDEGEEGLQWWQNGGREERKGSNGGRTEEREGSDGTEEGEEGLR</sequence>
<protein>
    <submittedName>
        <fullName evidence="2">Uncharacterized protein</fullName>
    </submittedName>
</protein>
<organism evidence="2 3">
    <name type="scientific">Cocos nucifera</name>
    <name type="common">Coconut palm</name>
    <dbReference type="NCBI Taxonomy" id="13894"/>
    <lineage>
        <taxon>Eukaryota</taxon>
        <taxon>Viridiplantae</taxon>
        <taxon>Streptophyta</taxon>
        <taxon>Embryophyta</taxon>
        <taxon>Tracheophyta</taxon>
        <taxon>Spermatophyta</taxon>
        <taxon>Magnoliopsida</taxon>
        <taxon>Liliopsida</taxon>
        <taxon>Arecaceae</taxon>
        <taxon>Arecoideae</taxon>
        <taxon>Cocoseae</taxon>
        <taxon>Attaleinae</taxon>
        <taxon>Cocos</taxon>
    </lineage>
</organism>
<reference evidence="2" key="2">
    <citation type="submission" date="2019-07" db="EMBL/GenBank/DDBJ databases">
        <authorList>
            <person name="Yang Y."/>
            <person name="Bocs S."/>
            <person name="Baudouin L."/>
        </authorList>
    </citation>
    <scope>NUCLEOTIDE SEQUENCE</scope>
    <source>
        <tissue evidence="2">Spear leaf of Hainan Tall coconut</tissue>
    </source>
</reference>
<feature type="compositionally biased region" description="Basic and acidic residues" evidence="1">
    <location>
        <begin position="108"/>
        <end position="126"/>
    </location>
</feature>
<dbReference type="AlphaFoldDB" id="A0A8K0IXS2"/>
<feature type="region of interest" description="Disordered" evidence="1">
    <location>
        <begin position="104"/>
        <end position="137"/>
    </location>
</feature>
<name>A0A8K0IXS2_COCNU</name>
<evidence type="ECO:0000256" key="1">
    <source>
        <dbReference type="SAM" id="MobiDB-lite"/>
    </source>
</evidence>
<reference evidence="2" key="1">
    <citation type="journal article" date="2017" name="Gigascience">
        <title>The genome draft of coconut (Cocos nucifera).</title>
        <authorList>
            <person name="Xiao Y."/>
            <person name="Xu P."/>
            <person name="Fan H."/>
            <person name="Baudouin L."/>
            <person name="Xia W."/>
            <person name="Bocs S."/>
            <person name="Xu J."/>
            <person name="Li Q."/>
            <person name="Guo A."/>
            <person name="Zhou L."/>
            <person name="Li J."/>
            <person name="Wu Y."/>
            <person name="Ma Z."/>
            <person name="Armero A."/>
            <person name="Issali A.E."/>
            <person name="Liu N."/>
            <person name="Peng M."/>
            <person name="Yang Y."/>
        </authorList>
    </citation>
    <scope>NUCLEOTIDE SEQUENCE</scope>
    <source>
        <tissue evidence="2">Spear leaf of Hainan Tall coconut</tissue>
    </source>
</reference>
<gene>
    <name evidence="2" type="ORF">COCNU_15G006170</name>
</gene>
<accession>A0A8K0IXS2</accession>
<evidence type="ECO:0000313" key="3">
    <source>
        <dbReference type="Proteomes" id="UP000797356"/>
    </source>
</evidence>
<dbReference type="EMBL" id="CM017886">
    <property type="protein sequence ID" value="KAG1370251.1"/>
    <property type="molecule type" value="Genomic_DNA"/>
</dbReference>
<dbReference type="Proteomes" id="UP000797356">
    <property type="component" value="Chromosome 15"/>
</dbReference>
<feature type="compositionally biased region" description="Acidic residues" evidence="1">
    <location>
        <begin position="127"/>
        <end position="137"/>
    </location>
</feature>
<proteinExistence type="predicted"/>
<comment type="caution">
    <text evidence="2">The sequence shown here is derived from an EMBL/GenBank/DDBJ whole genome shotgun (WGS) entry which is preliminary data.</text>
</comment>
<feature type="region of interest" description="Disordered" evidence="1">
    <location>
        <begin position="20"/>
        <end position="45"/>
    </location>
</feature>